<dbReference type="Pfam" id="PF13758">
    <property type="entry name" value="Prefoldin_3"/>
    <property type="match status" value="1"/>
</dbReference>
<dbReference type="SUPFAM" id="SSF46579">
    <property type="entry name" value="Prefoldin"/>
    <property type="match status" value="1"/>
</dbReference>
<evidence type="ECO:0000313" key="4">
    <source>
        <dbReference type="EMBL" id="KAF2242204.1"/>
    </source>
</evidence>
<organism evidence="4 5">
    <name type="scientific">Trematosphaeria pertusa</name>
    <dbReference type="NCBI Taxonomy" id="390896"/>
    <lineage>
        <taxon>Eukaryota</taxon>
        <taxon>Fungi</taxon>
        <taxon>Dikarya</taxon>
        <taxon>Ascomycota</taxon>
        <taxon>Pezizomycotina</taxon>
        <taxon>Dothideomycetes</taxon>
        <taxon>Pleosporomycetidae</taxon>
        <taxon>Pleosporales</taxon>
        <taxon>Massarineae</taxon>
        <taxon>Trematosphaeriaceae</taxon>
        <taxon>Trematosphaeria</taxon>
    </lineage>
</organism>
<evidence type="ECO:0000256" key="1">
    <source>
        <dbReference type="SAM" id="Coils"/>
    </source>
</evidence>
<feature type="domain" description="DUF3835" evidence="3">
    <location>
        <begin position="535"/>
        <end position="612"/>
    </location>
</feature>
<dbReference type="InterPro" id="IPR009053">
    <property type="entry name" value="Prefoldin"/>
</dbReference>
<evidence type="ECO:0000256" key="2">
    <source>
        <dbReference type="SAM" id="MobiDB-lite"/>
    </source>
</evidence>
<dbReference type="GeneID" id="54583606"/>
<dbReference type="GO" id="GO:0019212">
    <property type="term" value="F:phosphatase inhibitor activity"/>
    <property type="evidence" value="ECO:0007669"/>
    <property type="project" value="TreeGrafter"/>
</dbReference>
<dbReference type="PANTHER" id="PTHR15111:SF0">
    <property type="entry name" value="UNCONVENTIONAL PREFOLDIN RPB5 INTERACTOR 1"/>
    <property type="match status" value="1"/>
</dbReference>
<dbReference type="PANTHER" id="PTHR15111">
    <property type="entry name" value="RNA POLYMERASE II SUBUNIT 5-MEDIATING PROTEIN NNX3"/>
    <property type="match status" value="1"/>
</dbReference>
<feature type="compositionally biased region" description="Polar residues" evidence="2">
    <location>
        <begin position="464"/>
        <end position="474"/>
    </location>
</feature>
<sequence>MATATQQGMENVERRRLQLEENVAKLTIALEHWSTWEEEYEMLKEELQNAGSPSPSQMIEIGHNLGGTLVNAKEVEELLGKDLQTKRTANQVVEMISRRIDYVQQNRSTVEKQLETAEKQLAGVSILLDPGLENEEGLPMMDIEEELDEDENVISGSVSQPGKVAPELMEALRKAGLHKAEQKSESATASSVPSSNSIPASVPAPRRASAVRAAAALEAPSNVKSEAKQPSIAVEPIKPEVSQRSAPKKSVSFSEDTKPAPSTKKGPEPRDTGVKDDLKYMNFKPGSKVYELDDDENLVGTHIMPKDESQEDAELRREMLQYGLSEVGQVVAELDLEDPDAGYSDDMDDEEYGSEVSEEEDEHGRTTRSVLTEDYKRQMMDLEKKLNARMIENVGPRPDTHPLADHVDDVRTLRVKKNEEFGEPMDAADKAPAPSSPKKKGVRFADSLDVSDAPEPTRAPTGTVRPSSMSTPTMSDIIVERSALAPRTPASRSTPAKLSRFKSSRASASQIPDMLPNPSVPQPPPVPTGPAGRPLANAVVEHIPQSSEPQAPDEFDAVLVNREVQAEYHKMRNKMIQRQGGFVPTEEDMEDPLVEERDGKTKKVSRFKAARLKGEGL</sequence>
<protein>
    <recommendedName>
        <fullName evidence="3">DUF3835 domain-containing protein</fullName>
    </recommendedName>
</protein>
<gene>
    <name evidence="4" type="ORF">BU26DRAFT_524395</name>
</gene>
<dbReference type="GO" id="GO:0003714">
    <property type="term" value="F:transcription corepressor activity"/>
    <property type="evidence" value="ECO:0007669"/>
    <property type="project" value="TreeGrafter"/>
</dbReference>
<dbReference type="RefSeq" id="XP_033677208.1">
    <property type="nucleotide sequence ID" value="XM_033830276.1"/>
</dbReference>
<accession>A0A6A6HVH8</accession>
<feature type="compositionally biased region" description="Basic and acidic residues" evidence="2">
    <location>
        <begin position="265"/>
        <end position="279"/>
    </location>
</feature>
<keyword evidence="5" id="KW-1185">Reference proteome</keyword>
<dbReference type="Pfam" id="PF12927">
    <property type="entry name" value="DUF3835"/>
    <property type="match status" value="1"/>
</dbReference>
<proteinExistence type="predicted"/>
<dbReference type="GO" id="GO:0003682">
    <property type="term" value="F:chromatin binding"/>
    <property type="evidence" value="ECO:0007669"/>
    <property type="project" value="TreeGrafter"/>
</dbReference>
<dbReference type="InterPro" id="IPR024325">
    <property type="entry name" value="DUF3835"/>
</dbReference>
<dbReference type="GO" id="GO:0000122">
    <property type="term" value="P:negative regulation of transcription by RNA polymerase II"/>
    <property type="evidence" value="ECO:0007669"/>
    <property type="project" value="TreeGrafter"/>
</dbReference>
<dbReference type="AlphaFoldDB" id="A0A6A6HVH8"/>
<keyword evidence="1" id="KW-0175">Coiled coil</keyword>
<feature type="region of interest" description="Disordered" evidence="2">
    <location>
        <begin position="416"/>
        <end position="555"/>
    </location>
</feature>
<dbReference type="Gene3D" id="1.10.287.370">
    <property type="match status" value="1"/>
</dbReference>
<dbReference type="OrthoDB" id="21413at2759"/>
<evidence type="ECO:0000313" key="5">
    <source>
        <dbReference type="Proteomes" id="UP000800094"/>
    </source>
</evidence>
<dbReference type="InterPro" id="IPR039553">
    <property type="entry name" value="Prefoldin-like"/>
</dbReference>
<dbReference type="Proteomes" id="UP000800094">
    <property type="component" value="Unassembled WGS sequence"/>
</dbReference>
<name>A0A6A6HVH8_9PLEO</name>
<feature type="coiled-coil region" evidence="1">
    <location>
        <begin position="2"/>
        <end position="29"/>
    </location>
</feature>
<feature type="compositionally biased region" description="Low complexity" evidence="2">
    <location>
        <begin position="185"/>
        <end position="204"/>
    </location>
</feature>
<reference evidence="4" key="1">
    <citation type="journal article" date="2020" name="Stud. Mycol.">
        <title>101 Dothideomycetes genomes: a test case for predicting lifestyles and emergence of pathogens.</title>
        <authorList>
            <person name="Haridas S."/>
            <person name="Albert R."/>
            <person name="Binder M."/>
            <person name="Bloem J."/>
            <person name="Labutti K."/>
            <person name="Salamov A."/>
            <person name="Andreopoulos B."/>
            <person name="Baker S."/>
            <person name="Barry K."/>
            <person name="Bills G."/>
            <person name="Bluhm B."/>
            <person name="Cannon C."/>
            <person name="Castanera R."/>
            <person name="Culley D."/>
            <person name="Daum C."/>
            <person name="Ezra D."/>
            <person name="Gonzalez J."/>
            <person name="Henrissat B."/>
            <person name="Kuo A."/>
            <person name="Liang C."/>
            <person name="Lipzen A."/>
            <person name="Lutzoni F."/>
            <person name="Magnuson J."/>
            <person name="Mondo S."/>
            <person name="Nolan M."/>
            <person name="Ohm R."/>
            <person name="Pangilinan J."/>
            <person name="Park H.-J."/>
            <person name="Ramirez L."/>
            <person name="Alfaro M."/>
            <person name="Sun H."/>
            <person name="Tritt A."/>
            <person name="Yoshinaga Y."/>
            <person name="Zwiers L.-H."/>
            <person name="Turgeon B."/>
            <person name="Goodwin S."/>
            <person name="Spatafora J."/>
            <person name="Crous P."/>
            <person name="Grigoriev I."/>
        </authorList>
    </citation>
    <scope>NUCLEOTIDE SEQUENCE</scope>
    <source>
        <strain evidence="4">CBS 122368</strain>
    </source>
</reference>
<evidence type="ECO:0000259" key="3">
    <source>
        <dbReference type="Pfam" id="PF12927"/>
    </source>
</evidence>
<dbReference type="EMBL" id="ML987208">
    <property type="protein sequence ID" value="KAF2242204.1"/>
    <property type="molecule type" value="Genomic_DNA"/>
</dbReference>
<feature type="region of interest" description="Disordered" evidence="2">
    <location>
        <begin position="176"/>
        <end position="204"/>
    </location>
</feature>
<feature type="region of interest" description="Disordered" evidence="2">
    <location>
        <begin position="338"/>
        <end position="376"/>
    </location>
</feature>
<feature type="compositionally biased region" description="Acidic residues" evidence="2">
    <location>
        <begin position="338"/>
        <end position="361"/>
    </location>
</feature>
<dbReference type="InterPro" id="IPR052255">
    <property type="entry name" value="RNA_pol_II_subunit5-mediator"/>
</dbReference>
<feature type="region of interest" description="Disordered" evidence="2">
    <location>
        <begin position="217"/>
        <end position="280"/>
    </location>
</feature>
<feature type="compositionally biased region" description="Pro residues" evidence="2">
    <location>
        <begin position="518"/>
        <end position="528"/>
    </location>
</feature>